<proteinExistence type="predicted"/>
<dbReference type="OrthoDB" id="4301387at2"/>
<dbReference type="RefSeq" id="WP_114016631.1">
    <property type="nucleotide sequence ID" value="NZ_QOIM01000037.1"/>
</dbReference>
<accession>A0A367EHV3</accession>
<dbReference type="AlphaFoldDB" id="A0A367EHV3"/>
<dbReference type="Proteomes" id="UP000253507">
    <property type="component" value="Unassembled WGS sequence"/>
</dbReference>
<comment type="caution">
    <text evidence="1">The sequence shown here is derived from an EMBL/GenBank/DDBJ whole genome shotgun (WGS) entry which is preliminary data.</text>
</comment>
<evidence type="ECO:0000313" key="1">
    <source>
        <dbReference type="EMBL" id="RCG16937.1"/>
    </source>
</evidence>
<dbReference type="EMBL" id="QOIM01000037">
    <property type="protein sequence ID" value="RCG16937.1"/>
    <property type="molecule type" value="Genomic_DNA"/>
</dbReference>
<keyword evidence="2" id="KW-1185">Reference proteome</keyword>
<evidence type="ECO:0000313" key="2">
    <source>
        <dbReference type="Proteomes" id="UP000253507"/>
    </source>
</evidence>
<protein>
    <submittedName>
        <fullName evidence="1">Uncharacterized protein</fullName>
    </submittedName>
</protein>
<reference evidence="1 2" key="1">
    <citation type="submission" date="2018-06" db="EMBL/GenBank/DDBJ databases">
        <title>Streptomyces reniochalinae sp. nov. and Streptomyces diacarnus sp. nov. from marine sponges.</title>
        <authorList>
            <person name="Li L."/>
        </authorList>
    </citation>
    <scope>NUCLEOTIDE SEQUENCE [LARGE SCALE GENOMIC DNA]</scope>
    <source>
        <strain evidence="1 2">LHW50302</strain>
    </source>
</reference>
<organism evidence="1 2">
    <name type="scientific">Streptomyces reniochalinae</name>
    <dbReference type="NCBI Taxonomy" id="2250578"/>
    <lineage>
        <taxon>Bacteria</taxon>
        <taxon>Bacillati</taxon>
        <taxon>Actinomycetota</taxon>
        <taxon>Actinomycetes</taxon>
        <taxon>Kitasatosporales</taxon>
        <taxon>Streptomycetaceae</taxon>
        <taxon>Streptomyces</taxon>
    </lineage>
</organism>
<gene>
    <name evidence="1" type="ORF">DQ392_17785</name>
</gene>
<name>A0A367EHV3_9ACTN</name>
<sequence>MARSERQVAITADGGALRRGDVIQVGGQPMAVADIRHLTGGAKLVAFTTGDILTITPRTTLVVLRTVAGWEGPVC</sequence>